<dbReference type="KEGG" id="dli:dnl_32120"/>
<protein>
    <submittedName>
        <fullName evidence="1">Uncharacterized protein</fullName>
    </submittedName>
</protein>
<organism evidence="1 2">
    <name type="scientific">Desulfonema limicola</name>
    <dbReference type="NCBI Taxonomy" id="45656"/>
    <lineage>
        <taxon>Bacteria</taxon>
        <taxon>Pseudomonadati</taxon>
        <taxon>Thermodesulfobacteriota</taxon>
        <taxon>Desulfobacteria</taxon>
        <taxon>Desulfobacterales</taxon>
        <taxon>Desulfococcaceae</taxon>
        <taxon>Desulfonema</taxon>
    </lineage>
</organism>
<sequence>MEQLFPADHPMCFCIEFQKIILGRRQGGDNTVYLRSITHPK</sequence>
<evidence type="ECO:0000313" key="1">
    <source>
        <dbReference type="EMBL" id="QTA80896.1"/>
    </source>
</evidence>
<gene>
    <name evidence="1" type="ORF">dnl_32120</name>
</gene>
<evidence type="ECO:0000313" key="2">
    <source>
        <dbReference type="Proteomes" id="UP000663720"/>
    </source>
</evidence>
<accession>A0A975B8I7</accession>
<reference evidence="1" key="1">
    <citation type="journal article" date="2021" name="Microb. Physiol.">
        <title>Proteogenomic Insights into the Physiology of Marine, Sulfate-Reducing, Filamentous Desulfonema limicola and Desulfonema magnum.</title>
        <authorList>
            <person name="Schnaars V."/>
            <person name="Wohlbrand L."/>
            <person name="Scheve S."/>
            <person name="Hinrichs C."/>
            <person name="Reinhardt R."/>
            <person name="Rabus R."/>
        </authorList>
    </citation>
    <scope>NUCLEOTIDE SEQUENCE</scope>
    <source>
        <strain evidence="1">5ac10</strain>
    </source>
</reference>
<dbReference type="Proteomes" id="UP000663720">
    <property type="component" value="Chromosome"/>
</dbReference>
<name>A0A975B8I7_9BACT</name>
<dbReference type="AlphaFoldDB" id="A0A975B8I7"/>
<proteinExistence type="predicted"/>
<keyword evidence="2" id="KW-1185">Reference proteome</keyword>
<dbReference type="EMBL" id="CP061799">
    <property type="protein sequence ID" value="QTA80896.1"/>
    <property type="molecule type" value="Genomic_DNA"/>
</dbReference>